<evidence type="ECO:0000256" key="5">
    <source>
        <dbReference type="ARBA" id="ARBA00022692"/>
    </source>
</evidence>
<evidence type="ECO:0000256" key="1">
    <source>
        <dbReference type="ARBA" id="ARBA00004251"/>
    </source>
</evidence>
<evidence type="ECO:0000256" key="13">
    <source>
        <dbReference type="ARBA" id="ARBA00023157"/>
    </source>
</evidence>
<evidence type="ECO:0000259" key="16">
    <source>
        <dbReference type="Pfam" id="PF12810"/>
    </source>
</evidence>
<name>A2EFJ8_TRIV3</name>
<dbReference type="GO" id="GO:0004714">
    <property type="term" value="F:transmembrane receptor protein tyrosine kinase activity"/>
    <property type="evidence" value="ECO:0007669"/>
    <property type="project" value="UniProtKB-EC"/>
</dbReference>
<dbReference type="EC" id="2.7.10.1" evidence="2"/>
<reference evidence="17" key="1">
    <citation type="submission" date="2006-10" db="EMBL/GenBank/DDBJ databases">
        <authorList>
            <person name="Amadeo P."/>
            <person name="Zhao Q."/>
            <person name="Wortman J."/>
            <person name="Fraser-Liggett C."/>
            <person name="Carlton J."/>
        </authorList>
    </citation>
    <scope>NUCLEOTIDE SEQUENCE</scope>
    <source>
        <strain evidence="17">G3</strain>
    </source>
</reference>
<keyword evidence="14" id="KW-0675">Receptor</keyword>
<keyword evidence="6" id="KW-0732">Signal</keyword>
<evidence type="ECO:0000256" key="6">
    <source>
        <dbReference type="ARBA" id="ARBA00022729"/>
    </source>
</evidence>
<keyword evidence="10" id="KW-1133">Transmembrane helix</keyword>
<evidence type="ECO:0000256" key="3">
    <source>
        <dbReference type="ARBA" id="ARBA00022475"/>
    </source>
</evidence>
<evidence type="ECO:0000256" key="9">
    <source>
        <dbReference type="ARBA" id="ARBA00022840"/>
    </source>
</evidence>
<dbReference type="VEuPathDB" id="TrichDB:TVAG_191150"/>
<keyword evidence="3" id="KW-1003">Cell membrane</keyword>
<dbReference type="GO" id="GO:0005524">
    <property type="term" value="F:ATP binding"/>
    <property type="evidence" value="ECO:0007669"/>
    <property type="project" value="UniProtKB-KW"/>
</dbReference>
<dbReference type="SMR" id="A2EFJ8"/>
<keyword evidence="9" id="KW-0067">ATP-binding</keyword>
<evidence type="ECO:0000256" key="2">
    <source>
        <dbReference type="ARBA" id="ARBA00011902"/>
    </source>
</evidence>
<keyword evidence="18" id="KW-1185">Reference proteome</keyword>
<evidence type="ECO:0000256" key="12">
    <source>
        <dbReference type="ARBA" id="ARBA00023137"/>
    </source>
</evidence>
<keyword evidence="15" id="KW-0325">Glycoprotein</keyword>
<evidence type="ECO:0000313" key="18">
    <source>
        <dbReference type="Proteomes" id="UP000001542"/>
    </source>
</evidence>
<keyword evidence="5" id="KW-0812">Transmembrane</keyword>
<dbReference type="GO" id="GO:0005886">
    <property type="term" value="C:plasma membrane"/>
    <property type="evidence" value="ECO:0007669"/>
    <property type="project" value="UniProtKB-SubCell"/>
</dbReference>
<keyword evidence="11" id="KW-0472">Membrane</keyword>
<protein>
    <recommendedName>
        <fullName evidence="2">receptor protein-tyrosine kinase</fullName>
        <ecNumber evidence="2">2.7.10.1</ecNumber>
    </recommendedName>
</protein>
<keyword evidence="7" id="KW-0547">Nucleotide-binding</keyword>
<dbReference type="AlphaFoldDB" id="A2EFJ8"/>
<dbReference type="InterPro" id="IPR055163">
    <property type="entry name" value="ALK/LTK-like_GRD"/>
</dbReference>
<evidence type="ECO:0000256" key="8">
    <source>
        <dbReference type="ARBA" id="ARBA00022777"/>
    </source>
</evidence>
<evidence type="ECO:0000256" key="15">
    <source>
        <dbReference type="ARBA" id="ARBA00023180"/>
    </source>
</evidence>
<dbReference type="EMBL" id="DS113375">
    <property type="protein sequence ID" value="EAY08592.1"/>
    <property type="molecule type" value="Genomic_DNA"/>
</dbReference>
<keyword evidence="12" id="KW-0829">Tyrosine-protein kinase</keyword>
<dbReference type="KEGG" id="tva:4766496"/>
<sequence length="293" mass="30866">MIIKHESPNNGIVKFNSSQNKYDFYYPCENYSVCSPYNITLGPGYYYLEAYGASGGNQYNNGNTARGGFWGYAAGVYRVSNLKTIYLYLGGHADLNSSLNIIYQNIYNGGAYGVNNIDSLGGGATDFREVSGNWSDYNSLKSRIVTAGAGGGGRIEDKIYNGGRGGGLNGESGQGQICPSQYGMQDRCSASTCADGIHYASGTFGRGGLGGFGGPGAGWFGGGAVEKGAGGGGSGHTQNVINDGSFKVKNEFSDNIGYGRASITVIAMFKVTQEIMPCFNTQIIQLFVTITIS</sequence>
<evidence type="ECO:0000313" key="17">
    <source>
        <dbReference type="EMBL" id="EAY08592.1"/>
    </source>
</evidence>
<dbReference type="Pfam" id="PF12810">
    <property type="entry name" value="ALK_LTK_GRD"/>
    <property type="match status" value="1"/>
</dbReference>
<dbReference type="RefSeq" id="XP_001320815.1">
    <property type="nucleotide sequence ID" value="XM_001320780.1"/>
</dbReference>
<reference evidence="17" key="2">
    <citation type="journal article" date="2007" name="Science">
        <title>Draft genome sequence of the sexually transmitted pathogen Trichomonas vaginalis.</title>
        <authorList>
            <person name="Carlton J.M."/>
            <person name="Hirt R.P."/>
            <person name="Silva J.C."/>
            <person name="Delcher A.L."/>
            <person name="Schatz M."/>
            <person name="Zhao Q."/>
            <person name="Wortman J.R."/>
            <person name="Bidwell S.L."/>
            <person name="Alsmark U.C.M."/>
            <person name="Besteiro S."/>
            <person name="Sicheritz-Ponten T."/>
            <person name="Noel C.J."/>
            <person name="Dacks J.B."/>
            <person name="Foster P.G."/>
            <person name="Simillion C."/>
            <person name="Van de Peer Y."/>
            <person name="Miranda-Saavedra D."/>
            <person name="Barton G.J."/>
            <person name="Westrop G.D."/>
            <person name="Mueller S."/>
            <person name="Dessi D."/>
            <person name="Fiori P.L."/>
            <person name="Ren Q."/>
            <person name="Paulsen I."/>
            <person name="Zhang H."/>
            <person name="Bastida-Corcuera F.D."/>
            <person name="Simoes-Barbosa A."/>
            <person name="Brown M.T."/>
            <person name="Hayes R.D."/>
            <person name="Mukherjee M."/>
            <person name="Okumura C.Y."/>
            <person name="Schneider R."/>
            <person name="Smith A.J."/>
            <person name="Vanacova S."/>
            <person name="Villalvazo M."/>
            <person name="Haas B.J."/>
            <person name="Pertea M."/>
            <person name="Feldblyum T.V."/>
            <person name="Utterback T.R."/>
            <person name="Shu C.L."/>
            <person name="Osoegawa K."/>
            <person name="de Jong P.J."/>
            <person name="Hrdy I."/>
            <person name="Horvathova L."/>
            <person name="Zubacova Z."/>
            <person name="Dolezal P."/>
            <person name="Malik S.B."/>
            <person name="Logsdon J.M. Jr."/>
            <person name="Henze K."/>
            <person name="Gupta A."/>
            <person name="Wang C.C."/>
            <person name="Dunne R.L."/>
            <person name="Upcroft J.A."/>
            <person name="Upcroft P."/>
            <person name="White O."/>
            <person name="Salzberg S.L."/>
            <person name="Tang P."/>
            <person name="Chiu C.-H."/>
            <person name="Lee Y.-S."/>
            <person name="Embley T.M."/>
            <person name="Coombs G.H."/>
            <person name="Mottram J.C."/>
            <person name="Tachezy J."/>
            <person name="Fraser-Liggett C.M."/>
            <person name="Johnson P.J."/>
        </authorList>
    </citation>
    <scope>NUCLEOTIDE SEQUENCE [LARGE SCALE GENOMIC DNA]</scope>
    <source>
        <strain evidence="17">G3</strain>
    </source>
</reference>
<evidence type="ECO:0000256" key="7">
    <source>
        <dbReference type="ARBA" id="ARBA00022741"/>
    </source>
</evidence>
<accession>A2EFJ8</accession>
<keyword evidence="4" id="KW-0808">Transferase</keyword>
<proteinExistence type="predicted"/>
<gene>
    <name evidence="17" type="ORF">TVAG_191150</name>
</gene>
<evidence type="ECO:0000256" key="11">
    <source>
        <dbReference type="ARBA" id="ARBA00023136"/>
    </source>
</evidence>
<evidence type="ECO:0000256" key="14">
    <source>
        <dbReference type="ARBA" id="ARBA00023170"/>
    </source>
</evidence>
<comment type="subcellular location">
    <subcellularLocation>
        <location evidence="1">Cell membrane</location>
        <topology evidence="1">Single-pass type I membrane protein</topology>
    </subcellularLocation>
</comment>
<dbReference type="VEuPathDB" id="TrichDB:TVAGG3_0821030"/>
<organism evidence="17 18">
    <name type="scientific">Trichomonas vaginalis (strain ATCC PRA-98 / G3)</name>
    <dbReference type="NCBI Taxonomy" id="412133"/>
    <lineage>
        <taxon>Eukaryota</taxon>
        <taxon>Metamonada</taxon>
        <taxon>Parabasalia</taxon>
        <taxon>Trichomonadida</taxon>
        <taxon>Trichomonadidae</taxon>
        <taxon>Trichomonas</taxon>
    </lineage>
</organism>
<feature type="domain" description="ALK/LTK-like glycine-rich" evidence="16">
    <location>
        <begin position="37"/>
        <end position="251"/>
    </location>
</feature>
<keyword evidence="8" id="KW-0418">Kinase</keyword>
<dbReference type="Proteomes" id="UP000001542">
    <property type="component" value="Unassembled WGS sequence"/>
</dbReference>
<evidence type="ECO:0000256" key="4">
    <source>
        <dbReference type="ARBA" id="ARBA00022679"/>
    </source>
</evidence>
<dbReference type="InParanoid" id="A2EFJ8"/>
<evidence type="ECO:0000256" key="10">
    <source>
        <dbReference type="ARBA" id="ARBA00022989"/>
    </source>
</evidence>
<keyword evidence="13" id="KW-1015">Disulfide bond</keyword>